<evidence type="ECO:0000313" key="11">
    <source>
        <dbReference type="EMBL" id="OUP54183.1"/>
    </source>
</evidence>
<dbReference type="PANTHER" id="PTHR11693:SF22">
    <property type="entry name" value="ATP SYNTHASE SUBUNIT GAMMA, MITOCHONDRIAL"/>
    <property type="match status" value="1"/>
</dbReference>
<dbReference type="GO" id="GO:0045259">
    <property type="term" value="C:proton-transporting ATP synthase complex"/>
    <property type="evidence" value="ECO:0007669"/>
    <property type="project" value="UniProtKB-KW"/>
</dbReference>
<dbReference type="Gene3D" id="1.10.287.80">
    <property type="entry name" value="ATP synthase, gamma subunit, helix hairpin domain"/>
    <property type="match status" value="1"/>
</dbReference>
<dbReference type="GO" id="GO:0005524">
    <property type="term" value="F:ATP binding"/>
    <property type="evidence" value="ECO:0007669"/>
    <property type="project" value="UniProtKB-UniRule"/>
</dbReference>
<comment type="subunit">
    <text evidence="10">F-type ATPases have 2 components, CF(1) - the catalytic core - and CF(0) - the membrane proton channel. CF(1) has five subunits: alpha(3), beta(3), gamma(1), delta(1), epsilon(1). CF(0) has three main subunits: a, b and c.</text>
</comment>
<proteinExistence type="inferred from homology"/>
<keyword evidence="10" id="KW-1003">Cell membrane</keyword>
<keyword evidence="7 10" id="KW-0472">Membrane</keyword>
<evidence type="ECO:0000256" key="6">
    <source>
        <dbReference type="ARBA" id="ARBA00023065"/>
    </source>
</evidence>
<dbReference type="CDD" id="cd12151">
    <property type="entry name" value="F1-ATPase_gamma"/>
    <property type="match status" value="1"/>
</dbReference>
<dbReference type="HAMAP" id="MF_00815">
    <property type="entry name" value="ATP_synth_gamma_bact"/>
    <property type="match status" value="1"/>
</dbReference>
<dbReference type="SUPFAM" id="SSF52943">
    <property type="entry name" value="ATP synthase (F1-ATPase), gamma subunit"/>
    <property type="match status" value="1"/>
</dbReference>
<dbReference type="PRINTS" id="PR00126">
    <property type="entry name" value="ATPASEGAMMA"/>
</dbReference>
<evidence type="ECO:0000256" key="3">
    <source>
        <dbReference type="ARBA" id="ARBA00007681"/>
    </source>
</evidence>
<evidence type="ECO:0000256" key="8">
    <source>
        <dbReference type="ARBA" id="ARBA00023196"/>
    </source>
</evidence>
<comment type="caution">
    <text evidence="11">The sequence shown here is derived from an EMBL/GenBank/DDBJ whole genome shotgun (WGS) entry which is preliminary data.</text>
</comment>
<evidence type="ECO:0000256" key="5">
    <source>
        <dbReference type="ARBA" id="ARBA00022781"/>
    </source>
</evidence>
<keyword evidence="4 10" id="KW-0813">Transport</keyword>
<comment type="subcellular location">
    <subcellularLocation>
        <location evidence="10">Cell membrane</location>
        <topology evidence="10">Peripheral membrane protein</topology>
    </subcellularLocation>
    <subcellularLocation>
        <location evidence="2">Membrane</location>
        <topology evidence="2">Peripheral membrane protein</topology>
    </subcellularLocation>
</comment>
<evidence type="ECO:0000256" key="4">
    <source>
        <dbReference type="ARBA" id="ARBA00022448"/>
    </source>
</evidence>
<keyword evidence="8 10" id="KW-0139">CF(1)</keyword>
<evidence type="ECO:0000256" key="1">
    <source>
        <dbReference type="ARBA" id="ARBA00003456"/>
    </source>
</evidence>
<dbReference type="AlphaFoldDB" id="A0A1Y4LBS5"/>
<dbReference type="PANTHER" id="PTHR11693">
    <property type="entry name" value="ATP SYNTHASE GAMMA CHAIN"/>
    <property type="match status" value="1"/>
</dbReference>
<dbReference type="InterPro" id="IPR035968">
    <property type="entry name" value="ATP_synth_F1_ATPase_gsu"/>
</dbReference>
<dbReference type="GO" id="GO:0046933">
    <property type="term" value="F:proton-transporting ATP synthase activity, rotational mechanism"/>
    <property type="evidence" value="ECO:0007669"/>
    <property type="project" value="UniProtKB-UniRule"/>
</dbReference>
<dbReference type="Pfam" id="PF00231">
    <property type="entry name" value="ATP-synt"/>
    <property type="match status" value="1"/>
</dbReference>
<sequence>MATIKEIRTRMKSVEQTLKITNAMYLISSSKLRKARQMLSDVQPYFQKITETISDILHHSPEIEHCFFDKRPHKKGAERKVGYVVITGDKGLAGAYNHNIIKLTEQLVAKTPGAIVFPVGQFGRNYFITHGVIEQDDESFLYTVQDPTTHRAMEMSEFLLGQFTRGELDEVYIIYTEMVSSVRLEPTVRKLLPLDVDAFPWKPRTPELYHQTVEYVPSAKSVLSQLVPGYAKGILFGALVESFCSEQNARMTAMDSSTKNAREMLRALSLVYNRVRQSAITQEITEIVGGSQQKKQTPVPKKHENCVRVIHFDAAGNVLP</sequence>
<evidence type="ECO:0000256" key="7">
    <source>
        <dbReference type="ARBA" id="ARBA00023136"/>
    </source>
</evidence>
<dbReference type="InterPro" id="IPR000131">
    <property type="entry name" value="ATP_synth_F1_gsu"/>
</dbReference>
<dbReference type="GO" id="GO:0042777">
    <property type="term" value="P:proton motive force-driven plasma membrane ATP synthesis"/>
    <property type="evidence" value="ECO:0007669"/>
    <property type="project" value="UniProtKB-UniRule"/>
</dbReference>
<keyword evidence="9 10" id="KW-0066">ATP synthesis</keyword>
<comment type="similarity">
    <text evidence="3 10">Belongs to the ATPase gamma chain family.</text>
</comment>
<name>A0A1Y4LBS5_9FIRM</name>
<dbReference type="Proteomes" id="UP000195897">
    <property type="component" value="Unassembled WGS sequence"/>
</dbReference>
<dbReference type="NCBIfam" id="TIGR01146">
    <property type="entry name" value="ATPsyn_F1gamma"/>
    <property type="match status" value="1"/>
</dbReference>
<organism evidence="11 12">
    <name type="scientific">Butyricicoccus pullicaecorum</name>
    <dbReference type="NCBI Taxonomy" id="501571"/>
    <lineage>
        <taxon>Bacteria</taxon>
        <taxon>Bacillati</taxon>
        <taxon>Bacillota</taxon>
        <taxon>Clostridia</taxon>
        <taxon>Eubacteriales</taxon>
        <taxon>Butyricicoccaceae</taxon>
        <taxon>Butyricicoccus</taxon>
    </lineage>
</organism>
<keyword evidence="5 10" id="KW-0375">Hydrogen ion transport</keyword>
<gene>
    <name evidence="10" type="primary">atpG</name>
    <name evidence="11" type="ORF">B5F17_02930</name>
</gene>
<comment type="function">
    <text evidence="1 10">Produces ATP from ADP in the presence of a proton gradient across the membrane. The gamma chain is believed to be important in regulating ATPase activity and the flow of protons through the CF(0) complex.</text>
</comment>
<dbReference type="EMBL" id="NFKK01000002">
    <property type="protein sequence ID" value="OUP54183.1"/>
    <property type="molecule type" value="Genomic_DNA"/>
</dbReference>
<accession>A0A1Y4LBS5</accession>
<dbReference type="RefSeq" id="WP_087370610.1">
    <property type="nucleotide sequence ID" value="NZ_NFKK01000002.1"/>
</dbReference>
<evidence type="ECO:0000256" key="2">
    <source>
        <dbReference type="ARBA" id="ARBA00004170"/>
    </source>
</evidence>
<dbReference type="Gene3D" id="3.40.1380.10">
    <property type="match status" value="1"/>
</dbReference>
<reference evidence="12" key="1">
    <citation type="submission" date="2017-04" db="EMBL/GenBank/DDBJ databases">
        <title>Function of individual gut microbiota members based on whole genome sequencing of pure cultures obtained from chicken caecum.</title>
        <authorList>
            <person name="Medvecky M."/>
            <person name="Cejkova D."/>
            <person name="Polansky O."/>
            <person name="Karasova D."/>
            <person name="Kubasova T."/>
            <person name="Cizek A."/>
            <person name="Rychlik I."/>
        </authorList>
    </citation>
    <scope>NUCLEOTIDE SEQUENCE [LARGE SCALE GENOMIC DNA]</scope>
    <source>
        <strain evidence="12">An180</strain>
    </source>
</reference>
<protein>
    <recommendedName>
        <fullName evidence="10">ATP synthase gamma chain</fullName>
    </recommendedName>
    <alternativeName>
        <fullName evidence="10">ATP synthase F1 sector gamma subunit</fullName>
    </alternativeName>
    <alternativeName>
        <fullName evidence="10">F-ATPase gamma subunit</fullName>
    </alternativeName>
</protein>
<evidence type="ECO:0000313" key="12">
    <source>
        <dbReference type="Proteomes" id="UP000195897"/>
    </source>
</evidence>
<keyword evidence="6 10" id="KW-0406">Ion transport</keyword>
<evidence type="ECO:0000256" key="10">
    <source>
        <dbReference type="HAMAP-Rule" id="MF_00815"/>
    </source>
</evidence>
<evidence type="ECO:0000256" key="9">
    <source>
        <dbReference type="ARBA" id="ARBA00023310"/>
    </source>
</evidence>
<dbReference type="GO" id="GO:0005886">
    <property type="term" value="C:plasma membrane"/>
    <property type="evidence" value="ECO:0007669"/>
    <property type="project" value="UniProtKB-SubCell"/>
</dbReference>